<keyword evidence="3" id="KW-1185">Reference proteome</keyword>
<organism evidence="2 3">
    <name type="scientific">Cecembia lonarensis (strain CCUG 58316 / KCTC 22772 / LW9)</name>
    <dbReference type="NCBI Taxonomy" id="1225176"/>
    <lineage>
        <taxon>Bacteria</taxon>
        <taxon>Pseudomonadati</taxon>
        <taxon>Bacteroidota</taxon>
        <taxon>Cytophagia</taxon>
        <taxon>Cytophagales</taxon>
        <taxon>Cyclobacteriaceae</taxon>
        <taxon>Cecembia</taxon>
    </lineage>
</organism>
<accession>K1KZ41</accession>
<reference evidence="2 3" key="1">
    <citation type="journal article" date="2012" name="J. Bacteriol.">
        <title>Draft Genome Sequence of Cecembia lonarensis Strain LW9T, Isolated from Lonar Lake, a Haloalkaline Lake in India.</title>
        <authorList>
            <person name="Shivaji S."/>
            <person name="Ara S."/>
            <person name="Singh A."/>
            <person name="Pinnaka A.K."/>
        </authorList>
    </citation>
    <scope>NUCLEOTIDE SEQUENCE [LARGE SCALE GENOMIC DNA]</scope>
    <source>
        <strain evidence="2 3">LW9</strain>
    </source>
</reference>
<sequence>MKKLWYPILVLVVMLILAFLYFTGLLNDFQLKAGLVICTLCWFVGLALMDWVGKRGEG</sequence>
<keyword evidence="1" id="KW-0472">Membrane</keyword>
<dbReference type="OrthoDB" id="9925888at2"/>
<gene>
    <name evidence="2" type="ORF">B879_01941</name>
</gene>
<dbReference type="EMBL" id="AMGM01000025">
    <property type="protein sequence ID" value="EKB49455.1"/>
    <property type="molecule type" value="Genomic_DNA"/>
</dbReference>
<evidence type="ECO:0000313" key="3">
    <source>
        <dbReference type="Proteomes" id="UP000004478"/>
    </source>
</evidence>
<dbReference type="Proteomes" id="UP000004478">
    <property type="component" value="Unassembled WGS sequence"/>
</dbReference>
<evidence type="ECO:0000313" key="2">
    <source>
        <dbReference type="EMBL" id="EKB49455.1"/>
    </source>
</evidence>
<comment type="caution">
    <text evidence="2">The sequence shown here is derived from an EMBL/GenBank/DDBJ whole genome shotgun (WGS) entry which is preliminary data.</text>
</comment>
<keyword evidence="1" id="KW-1133">Transmembrane helix</keyword>
<keyword evidence="1" id="KW-0812">Transmembrane</keyword>
<feature type="transmembrane region" description="Helical" evidence="1">
    <location>
        <begin position="6"/>
        <end position="26"/>
    </location>
</feature>
<dbReference type="AlphaFoldDB" id="K1KZ41"/>
<evidence type="ECO:0000256" key="1">
    <source>
        <dbReference type="SAM" id="Phobius"/>
    </source>
</evidence>
<name>K1KZ41_CECL9</name>
<dbReference type="RefSeq" id="WP_009184971.1">
    <property type="nucleotide sequence ID" value="NZ_AMGM01000025.1"/>
</dbReference>
<proteinExistence type="predicted"/>
<feature type="transmembrane region" description="Helical" evidence="1">
    <location>
        <begin position="33"/>
        <end position="52"/>
    </location>
</feature>
<protein>
    <submittedName>
        <fullName evidence="2">Uncharacterized protein</fullName>
    </submittedName>
</protein>